<gene>
    <name evidence="1" type="ORF">Faunusvirus2_44</name>
</gene>
<dbReference type="SUPFAM" id="SSF52540">
    <property type="entry name" value="P-loop containing nucleoside triphosphate hydrolases"/>
    <property type="match status" value="1"/>
</dbReference>
<proteinExistence type="predicted"/>
<protein>
    <submittedName>
        <fullName evidence="1">AAA domain protein</fullName>
    </submittedName>
</protein>
<accession>A0A3G4ZW22</accession>
<name>A0A3G4ZW22_9VIRU</name>
<dbReference type="EMBL" id="MK072133">
    <property type="protein sequence ID" value="AYV79097.1"/>
    <property type="molecule type" value="Genomic_DNA"/>
</dbReference>
<reference evidence="1" key="1">
    <citation type="submission" date="2018-10" db="EMBL/GenBank/DDBJ databases">
        <title>Hidden diversity of soil giant viruses.</title>
        <authorList>
            <person name="Schulz F."/>
            <person name="Alteio L."/>
            <person name="Goudeau D."/>
            <person name="Ryan E.M."/>
            <person name="Malmstrom R.R."/>
            <person name="Blanchard J."/>
            <person name="Woyke T."/>
        </authorList>
    </citation>
    <scope>NUCLEOTIDE SEQUENCE</scope>
    <source>
        <strain evidence="1">FNV1</strain>
    </source>
</reference>
<dbReference type="Gene3D" id="3.40.50.300">
    <property type="entry name" value="P-loop containing nucleotide triphosphate hydrolases"/>
    <property type="match status" value="1"/>
</dbReference>
<organism evidence="1">
    <name type="scientific">Faunusvirus sp</name>
    <dbReference type="NCBI Taxonomy" id="2487766"/>
    <lineage>
        <taxon>Viruses</taxon>
        <taxon>Varidnaviria</taxon>
        <taxon>Bamfordvirae</taxon>
        <taxon>Nucleocytoviricota</taxon>
        <taxon>Megaviricetes</taxon>
        <taxon>Imitervirales</taxon>
        <taxon>Mimiviridae</taxon>
    </lineage>
</organism>
<evidence type="ECO:0000313" key="1">
    <source>
        <dbReference type="EMBL" id="AYV79097.1"/>
    </source>
</evidence>
<dbReference type="InterPro" id="IPR027417">
    <property type="entry name" value="P-loop_NTPase"/>
</dbReference>
<sequence length="184" mass="21790">MIIHISGAPGSGKTTLGLKFKKYLKNKVVVKDLDELFSEYMRDNKFNSNKYQKYIDSFIKENNNKPIIFVGLNSEHLTTTLYDVNSDYNFYINTPIELNLKRHFDYEIHSWLQNINNIDQNKLFVQLLNNEKDVIKKLTDSLEQVLKISNQKKYINSFDKLYKKKGYIFLTSDKIYEKVVKLLK</sequence>